<dbReference type="Pfam" id="PF11341">
    <property type="entry name" value="DUF3143"/>
    <property type="match status" value="1"/>
</dbReference>
<dbReference type="EMBL" id="JAAALK010001817">
    <property type="protein sequence ID" value="KAG8040111.1"/>
    <property type="molecule type" value="Genomic_DNA"/>
</dbReference>
<feature type="compositionally biased region" description="Low complexity" evidence="1">
    <location>
        <begin position="123"/>
        <end position="132"/>
    </location>
</feature>
<comment type="caution">
    <text evidence="2">The sequence shown here is derived from an EMBL/GenBank/DDBJ whole genome shotgun (WGS) entry which is preliminary data.</text>
</comment>
<organism evidence="2 3">
    <name type="scientific">Zizania palustris</name>
    <name type="common">Northern wild rice</name>
    <dbReference type="NCBI Taxonomy" id="103762"/>
    <lineage>
        <taxon>Eukaryota</taxon>
        <taxon>Viridiplantae</taxon>
        <taxon>Streptophyta</taxon>
        <taxon>Embryophyta</taxon>
        <taxon>Tracheophyta</taxon>
        <taxon>Spermatophyta</taxon>
        <taxon>Magnoliopsida</taxon>
        <taxon>Liliopsida</taxon>
        <taxon>Poales</taxon>
        <taxon>Poaceae</taxon>
        <taxon>BOP clade</taxon>
        <taxon>Oryzoideae</taxon>
        <taxon>Oryzeae</taxon>
        <taxon>Zizaniinae</taxon>
        <taxon>Zizania</taxon>
    </lineage>
</organism>
<reference evidence="2" key="1">
    <citation type="journal article" date="2021" name="bioRxiv">
        <title>Whole Genome Assembly and Annotation of Northern Wild Rice, Zizania palustris L., Supports a Whole Genome Duplication in the Zizania Genus.</title>
        <authorList>
            <person name="Haas M."/>
            <person name="Kono T."/>
            <person name="Macchietto M."/>
            <person name="Millas R."/>
            <person name="McGilp L."/>
            <person name="Shao M."/>
            <person name="Duquette J."/>
            <person name="Hirsch C.N."/>
            <person name="Kimball J."/>
        </authorList>
    </citation>
    <scope>NUCLEOTIDE SEQUENCE</scope>
    <source>
        <tissue evidence="2">Fresh leaf tissue</tissue>
    </source>
</reference>
<name>A0A8J5V0G3_ZIZPA</name>
<evidence type="ECO:0000313" key="2">
    <source>
        <dbReference type="EMBL" id="KAG8040111.1"/>
    </source>
</evidence>
<dbReference type="AlphaFoldDB" id="A0A8J5V0G3"/>
<evidence type="ECO:0000313" key="3">
    <source>
        <dbReference type="Proteomes" id="UP000729402"/>
    </source>
</evidence>
<sequence length="259" mass="28818">MSFSLGAAACLSLWSLRKEGSLTMLHHSFDTQHERATDLVGALSKISHHNSSGIVSQMPNQNEYGLQILRPNLCKIDGETEKPKAKEKRVRESSDPGRPHRRSDYGHGSVELAACAGAPNPHPSASSCSSARPRLRGVAAPIDCEQPRRRRRSAVVVRAAELPSDAEWLESLPEKKPLYTHSLPCIEAWLRSVGFTQTRDRAVWVAEMPLWHARLSLDVTDLHIRYLKSGPGNLEKDMERRFSYALSREDIENAILGGP</sequence>
<reference evidence="2" key="2">
    <citation type="submission" date="2021-02" db="EMBL/GenBank/DDBJ databases">
        <authorList>
            <person name="Kimball J.A."/>
            <person name="Haas M.W."/>
            <person name="Macchietto M."/>
            <person name="Kono T."/>
            <person name="Duquette J."/>
            <person name="Shao M."/>
        </authorList>
    </citation>
    <scope>NUCLEOTIDE SEQUENCE</scope>
    <source>
        <tissue evidence="2">Fresh leaf tissue</tissue>
    </source>
</reference>
<dbReference type="PANTHER" id="PTHR35765:SF2">
    <property type="entry name" value="OS05G0569200 PROTEIN"/>
    <property type="match status" value="1"/>
</dbReference>
<feature type="compositionally biased region" description="Basic and acidic residues" evidence="1">
    <location>
        <begin position="78"/>
        <end position="105"/>
    </location>
</feature>
<gene>
    <name evidence="2" type="ORF">GUJ93_ZPchr0650g16440</name>
</gene>
<feature type="region of interest" description="Disordered" evidence="1">
    <location>
        <begin position="78"/>
        <end position="106"/>
    </location>
</feature>
<feature type="region of interest" description="Disordered" evidence="1">
    <location>
        <begin position="113"/>
        <end position="132"/>
    </location>
</feature>
<dbReference type="PANTHER" id="PTHR35765">
    <property type="entry name" value="OS05G0569200 PROTEIN"/>
    <property type="match status" value="1"/>
</dbReference>
<keyword evidence="3" id="KW-1185">Reference proteome</keyword>
<evidence type="ECO:0000256" key="1">
    <source>
        <dbReference type="SAM" id="MobiDB-lite"/>
    </source>
</evidence>
<protein>
    <submittedName>
        <fullName evidence="2">Uncharacterized protein</fullName>
    </submittedName>
</protein>
<dbReference type="OrthoDB" id="1856195at2759"/>
<accession>A0A8J5V0G3</accession>
<dbReference type="InterPro" id="IPR021489">
    <property type="entry name" value="DUF3143"/>
</dbReference>
<dbReference type="Proteomes" id="UP000729402">
    <property type="component" value="Unassembled WGS sequence"/>
</dbReference>
<proteinExistence type="predicted"/>